<reference evidence="3" key="1">
    <citation type="submission" date="2016-11" db="UniProtKB">
        <authorList>
            <consortium name="WormBaseParasite"/>
        </authorList>
    </citation>
    <scope>IDENTIFICATION</scope>
</reference>
<dbReference type="Proteomes" id="UP000095282">
    <property type="component" value="Unplaced"/>
</dbReference>
<dbReference type="PANTHER" id="PTHR22941">
    <property type="entry name" value="SERPENTINE RECEPTOR"/>
    <property type="match status" value="1"/>
</dbReference>
<evidence type="ECO:0000313" key="3">
    <source>
        <dbReference type="WBParaSite" id="Csp11.Scaffold629.g12338.t1"/>
    </source>
</evidence>
<dbReference type="InterPro" id="IPR053220">
    <property type="entry name" value="Nematode_rcpt-like_serp_H"/>
</dbReference>
<keyword evidence="1" id="KW-0812">Transmembrane</keyword>
<keyword evidence="2" id="KW-1185">Reference proteome</keyword>
<organism evidence="2 3">
    <name type="scientific">Caenorhabditis tropicalis</name>
    <dbReference type="NCBI Taxonomy" id="1561998"/>
    <lineage>
        <taxon>Eukaryota</taxon>
        <taxon>Metazoa</taxon>
        <taxon>Ecdysozoa</taxon>
        <taxon>Nematoda</taxon>
        <taxon>Chromadorea</taxon>
        <taxon>Rhabditida</taxon>
        <taxon>Rhabditina</taxon>
        <taxon>Rhabditomorpha</taxon>
        <taxon>Rhabditoidea</taxon>
        <taxon>Rhabditidae</taxon>
        <taxon>Peloderinae</taxon>
        <taxon>Caenorhabditis</taxon>
    </lineage>
</organism>
<dbReference type="AlphaFoldDB" id="A0A1I7TVZ6"/>
<dbReference type="PANTHER" id="PTHR22941:SF13">
    <property type="entry name" value="SERPENTINE RECEPTOR, CLASS H"/>
    <property type="match status" value="1"/>
</dbReference>
<dbReference type="InterPro" id="IPR019422">
    <property type="entry name" value="7TM_GPCR_serpentine_rcpt_Srh"/>
</dbReference>
<feature type="transmembrane region" description="Helical" evidence="1">
    <location>
        <begin position="132"/>
        <end position="152"/>
    </location>
</feature>
<feature type="transmembrane region" description="Helical" evidence="1">
    <location>
        <begin position="271"/>
        <end position="290"/>
    </location>
</feature>
<evidence type="ECO:0000313" key="2">
    <source>
        <dbReference type="Proteomes" id="UP000095282"/>
    </source>
</evidence>
<dbReference type="Pfam" id="PF10318">
    <property type="entry name" value="7TM_GPCR_Srh"/>
    <property type="match status" value="1"/>
</dbReference>
<feature type="transmembrane region" description="Helical" evidence="1">
    <location>
        <begin position="45"/>
        <end position="70"/>
    </location>
</feature>
<protein>
    <submittedName>
        <fullName evidence="3">Serpentine Receptor, class H</fullName>
    </submittedName>
</protein>
<accession>A0A1I7TVZ6</accession>
<feature type="transmembrane region" description="Helical" evidence="1">
    <location>
        <begin position="90"/>
        <end position="111"/>
    </location>
</feature>
<keyword evidence="1" id="KW-1133">Transmembrane helix</keyword>
<sequence length="331" mass="38201">MIFESEKSLQTSLHIITAIGTPLHIFGTYCILFKTPKSMGSVKWILLNLHIWSMILDYGFTVLVNPLLILPAIAGYCLGLLRYWFDVPTIYQICLILSLLFTVCVSIVFIFENRYYQLFAKNSLWRYNRIPFISINYICTFTYLVPACLTIPDQKHALKYTFNHIPNLVPEVRAGPIFVLATEYQFILIPYGLMTFTVFTESVVFIGLIYWNMESMARKSIQSGKTVKLQKKFLNAIYAQATVFLINLLAPQMYILFSIFSNFYNQGANNLVIIVSSLHGINSTLIMIWAHKPYREVCYNLFGKSSIQKTSVVSIQMQEDTRLRNFVKMLN</sequence>
<proteinExistence type="predicted"/>
<evidence type="ECO:0000256" key="1">
    <source>
        <dbReference type="SAM" id="Phobius"/>
    </source>
</evidence>
<feature type="transmembrane region" description="Helical" evidence="1">
    <location>
        <begin position="12"/>
        <end position="33"/>
    </location>
</feature>
<dbReference type="STRING" id="1561998.A0A1I7TVZ6"/>
<name>A0A1I7TVZ6_9PELO</name>
<keyword evidence="1" id="KW-0472">Membrane</keyword>
<feature type="transmembrane region" description="Helical" evidence="1">
    <location>
        <begin position="188"/>
        <end position="212"/>
    </location>
</feature>
<dbReference type="WBParaSite" id="Csp11.Scaffold629.g12338.t1">
    <property type="protein sequence ID" value="Csp11.Scaffold629.g12338.t1"/>
    <property type="gene ID" value="Csp11.Scaffold629.g12338"/>
</dbReference>
<dbReference type="eggNOG" id="ENOG502SY7B">
    <property type="taxonomic scope" value="Eukaryota"/>
</dbReference>
<feature type="transmembrane region" description="Helical" evidence="1">
    <location>
        <begin position="233"/>
        <end position="259"/>
    </location>
</feature>